<proteinExistence type="predicted"/>
<feature type="compositionally biased region" description="Low complexity" evidence="1">
    <location>
        <begin position="943"/>
        <end position="959"/>
    </location>
</feature>
<feature type="region of interest" description="Disordered" evidence="1">
    <location>
        <begin position="1250"/>
        <end position="1355"/>
    </location>
</feature>
<dbReference type="EMBL" id="JAUEPO010000001">
    <property type="protein sequence ID" value="KAK3336292.1"/>
    <property type="molecule type" value="Genomic_DNA"/>
</dbReference>
<dbReference type="PANTHER" id="PTHR24216:SF65">
    <property type="entry name" value="PAXILLIN-LIKE PROTEIN 1"/>
    <property type="match status" value="1"/>
</dbReference>
<feature type="compositionally biased region" description="Polar residues" evidence="1">
    <location>
        <begin position="962"/>
        <end position="981"/>
    </location>
</feature>
<name>A0AAE0J3I2_9PEZI</name>
<gene>
    <name evidence="2" type="ORF">B0T19DRAFT_409086</name>
</gene>
<feature type="region of interest" description="Disordered" evidence="1">
    <location>
        <begin position="90"/>
        <end position="138"/>
    </location>
</feature>
<reference evidence="2" key="2">
    <citation type="submission" date="2023-06" db="EMBL/GenBank/DDBJ databases">
        <authorList>
            <consortium name="Lawrence Berkeley National Laboratory"/>
            <person name="Haridas S."/>
            <person name="Hensen N."/>
            <person name="Bonometti L."/>
            <person name="Westerberg I."/>
            <person name="Brannstrom I.O."/>
            <person name="Guillou S."/>
            <person name="Cros-Aarteil S."/>
            <person name="Calhoun S."/>
            <person name="Kuo A."/>
            <person name="Mondo S."/>
            <person name="Pangilinan J."/>
            <person name="Riley R."/>
            <person name="Labutti K."/>
            <person name="Andreopoulos B."/>
            <person name="Lipzen A."/>
            <person name="Chen C."/>
            <person name="Yanf M."/>
            <person name="Daum C."/>
            <person name="Ng V."/>
            <person name="Clum A."/>
            <person name="Steindorff A."/>
            <person name="Ohm R."/>
            <person name="Martin F."/>
            <person name="Silar P."/>
            <person name="Natvig D."/>
            <person name="Lalanne C."/>
            <person name="Gautier V."/>
            <person name="Ament-Velasquez S.L."/>
            <person name="Kruys A."/>
            <person name="Hutchinson M.I."/>
            <person name="Powell A.J."/>
            <person name="Barry K."/>
            <person name="Miller A.N."/>
            <person name="Grigoriev I.V."/>
            <person name="Debuchy R."/>
            <person name="Gladieux P."/>
            <person name="Thoren M.H."/>
            <person name="Johannesson H."/>
        </authorList>
    </citation>
    <scope>NUCLEOTIDE SEQUENCE</scope>
    <source>
        <strain evidence="2">SMH4131-1</strain>
    </source>
</reference>
<feature type="compositionally biased region" description="Low complexity" evidence="1">
    <location>
        <begin position="1256"/>
        <end position="1266"/>
    </location>
</feature>
<sequence>MGSKRRRILGPAVANLPDPRPPARITRSAARLAQTTAAVTVPKHEPPQKVYTIPDGDDDDCIMDNNVLHGGDHSAQVSAQLTEDIVAWSSTASRSHSRHVKTKTLEPPLSDLQPSVVPPSEQQQQQQQQPADQDDATSVMSDLSDDFYQDFKSDLCHDIARLRLPKNSLEASFSRIQTQSLRHTLRKWVEQDKASRALSHVYCRLDNGYQEDDFDAETSLLGRDLALFRTVKSLRSRTRVDLFVAFLEREEPEAGPPARDSDYLVRSLVSLDGCILALDLPLAEKNLVQTAASGLGTRDPACETALVLVPCDSVAEFLMTAVDASAAAPTESPAQDNGGLHDVIRYYADQCLASTNWDYLLPVFKEICTKTWEMGPTEGLAGLPPTLIQSILQASLHTRDWALFERAASHVGHKLPLTFFQWARAEVKAGRLTFRDIEKGMMTAVVSYADAYHKSLALMCLVHPEDDEEAQTWARRAATTICGMSHSQPLGERDGRMLVNMASVVIGLESFVSNFAPAVEINSAQVPFMFGVISELRKSEYRTDGQATITRSLLQKLARQTVKAIDISQLRSFNKHAASQRLKQSVPNPYAGRVTPSRLPSPALLEATTEPKHIADFIDCLLTEKMNDTLTLQLAFKIVSQAELIDKRDFVPLWLPFLRLLPDILKRHGIPLSTPRYRHIFAAILDSYILKSVGREPPRIPIPPSGQHPTSSFNPSNCGYSMCHYVSRFLAGTSQKLALRASQQQLAHLTEHCTQSPREPLGFTFTCEDDDRVVLRKPKLLAPKDTWGDWTRRKVEARRQIDQISAQLPEILGEEYQSIVELKSLDLHSSFLAEEDPHPGPSFGTGVAHQQGTMQRPSQQPFAQNTLPPPSQGNPITAAAVPLPPISSLHLPVPVPLPVPVSLPVPAPSHGYAHNTFGNVGGHLTPQPFGVGQSTWSPVTGIPQQNPANATQQQAPAYPGSLLSTMGSRLTNQPLGVSQPSPVARPPQQRPANYIRQPSHAQTIHTLGDTGPRPAQWPFGTGQTSPASRPVQQPPATSIQRQGHSNTSSTPSNTGSRLTQQPLGVSQPGPVTQPPQQSPGSSPGRELYIAEETPRLQRLLSSRKAKPSHIQELALQKWRGLTVRKRAEYEIRARFGPKRNQAPQPQPQTPSTPFRLRPTEHQENNPPPPSSTDCVSPAPLQPTVNTTAPPLPPATASPPASVPGYYAYVKELEPRLRKTHPSASADTIRRILARQYEALSKADRAYYEKKTGADRSGSSLSLSAAPMPSPSTFTASDRGRTFTGRPSATQQTRSPAVAASSPKPTFGGSSLGNRLRTPATAISSPSSSASAGTSRGAGSNKRKLAEFVDLTGDSD</sequence>
<dbReference type="SUPFAM" id="SSF47095">
    <property type="entry name" value="HMG-box"/>
    <property type="match status" value="1"/>
</dbReference>
<comment type="caution">
    <text evidence="2">The sequence shown here is derived from an EMBL/GenBank/DDBJ whole genome shotgun (WGS) entry which is preliminary data.</text>
</comment>
<evidence type="ECO:0000313" key="2">
    <source>
        <dbReference type="EMBL" id="KAK3336292.1"/>
    </source>
</evidence>
<dbReference type="PANTHER" id="PTHR24216">
    <property type="entry name" value="PAXILLIN-RELATED"/>
    <property type="match status" value="1"/>
</dbReference>
<evidence type="ECO:0000256" key="1">
    <source>
        <dbReference type="SAM" id="MobiDB-lite"/>
    </source>
</evidence>
<feature type="region of interest" description="Disordered" evidence="1">
    <location>
        <begin position="924"/>
        <end position="991"/>
    </location>
</feature>
<organism evidence="2 3">
    <name type="scientific">Cercophora scortea</name>
    <dbReference type="NCBI Taxonomy" id="314031"/>
    <lineage>
        <taxon>Eukaryota</taxon>
        <taxon>Fungi</taxon>
        <taxon>Dikarya</taxon>
        <taxon>Ascomycota</taxon>
        <taxon>Pezizomycotina</taxon>
        <taxon>Sordariomycetes</taxon>
        <taxon>Sordariomycetidae</taxon>
        <taxon>Sordariales</taxon>
        <taxon>Lasiosphaeriaceae</taxon>
        <taxon>Cercophora</taxon>
    </lineage>
</organism>
<feature type="region of interest" description="Disordered" evidence="1">
    <location>
        <begin position="1"/>
        <end position="23"/>
    </location>
</feature>
<reference evidence="2" key="1">
    <citation type="journal article" date="2023" name="Mol. Phylogenet. Evol.">
        <title>Genome-scale phylogeny and comparative genomics of the fungal order Sordariales.</title>
        <authorList>
            <person name="Hensen N."/>
            <person name="Bonometti L."/>
            <person name="Westerberg I."/>
            <person name="Brannstrom I.O."/>
            <person name="Guillou S."/>
            <person name="Cros-Aarteil S."/>
            <person name="Calhoun S."/>
            <person name="Haridas S."/>
            <person name="Kuo A."/>
            <person name="Mondo S."/>
            <person name="Pangilinan J."/>
            <person name="Riley R."/>
            <person name="LaButti K."/>
            <person name="Andreopoulos B."/>
            <person name="Lipzen A."/>
            <person name="Chen C."/>
            <person name="Yan M."/>
            <person name="Daum C."/>
            <person name="Ng V."/>
            <person name="Clum A."/>
            <person name="Steindorff A."/>
            <person name="Ohm R.A."/>
            <person name="Martin F."/>
            <person name="Silar P."/>
            <person name="Natvig D.O."/>
            <person name="Lalanne C."/>
            <person name="Gautier V."/>
            <person name="Ament-Velasquez S.L."/>
            <person name="Kruys A."/>
            <person name="Hutchinson M.I."/>
            <person name="Powell A.J."/>
            <person name="Barry K."/>
            <person name="Miller A.N."/>
            <person name="Grigoriev I.V."/>
            <person name="Debuchy R."/>
            <person name="Gladieux P."/>
            <person name="Hiltunen Thoren M."/>
            <person name="Johannesson H."/>
        </authorList>
    </citation>
    <scope>NUCLEOTIDE SEQUENCE</scope>
    <source>
        <strain evidence="2">SMH4131-1</strain>
    </source>
</reference>
<feature type="compositionally biased region" description="Polar residues" evidence="1">
    <location>
        <begin position="848"/>
        <end position="866"/>
    </location>
</feature>
<feature type="region of interest" description="Disordered" evidence="1">
    <location>
        <begin position="1133"/>
        <end position="1200"/>
    </location>
</feature>
<feature type="compositionally biased region" description="Low complexity" evidence="1">
    <location>
        <begin position="113"/>
        <end position="131"/>
    </location>
</feature>
<feature type="region of interest" description="Disordered" evidence="1">
    <location>
        <begin position="1004"/>
        <end position="1085"/>
    </location>
</feature>
<dbReference type="Proteomes" id="UP001286456">
    <property type="component" value="Unassembled WGS sequence"/>
</dbReference>
<keyword evidence="3" id="KW-1185">Reference proteome</keyword>
<feature type="region of interest" description="Disordered" evidence="1">
    <location>
        <begin position="835"/>
        <end position="879"/>
    </location>
</feature>
<feature type="compositionally biased region" description="Low complexity" evidence="1">
    <location>
        <begin position="1045"/>
        <end position="1056"/>
    </location>
</feature>
<evidence type="ECO:0000313" key="3">
    <source>
        <dbReference type="Proteomes" id="UP001286456"/>
    </source>
</evidence>
<feature type="compositionally biased region" description="Polar residues" evidence="1">
    <location>
        <begin position="1284"/>
        <end position="1294"/>
    </location>
</feature>
<dbReference type="InterPro" id="IPR036910">
    <property type="entry name" value="HMG_box_dom_sf"/>
</dbReference>
<accession>A0AAE0J3I2</accession>
<protein>
    <submittedName>
        <fullName evidence="2">Uncharacterized protein</fullName>
    </submittedName>
</protein>
<feature type="compositionally biased region" description="Polar residues" evidence="1">
    <location>
        <begin position="1021"/>
        <end position="1044"/>
    </location>
</feature>
<dbReference type="Gene3D" id="1.10.30.10">
    <property type="entry name" value="High mobility group box domain"/>
    <property type="match status" value="1"/>
</dbReference>
<feature type="compositionally biased region" description="Low complexity" evidence="1">
    <location>
        <begin position="1316"/>
        <end position="1339"/>
    </location>
</feature>